<evidence type="ECO:0000313" key="3">
    <source>
        <dbReference type="Proteomes" id="UP000068026"/>
    </source>
</evidence>
<reference evidence="3" key="2">
    <citation type="submission" date="2016-01" db="EMBL/GenBank/DDBJ databases">
        <authorList>
            <person name="Poehlein A."/>
            <person name="Schlien K."/>
            <person name="Gottschalk G."/>
            <person name="Buckel W."/>
            <person name="Daniel R."/>
        </authorList>
    </citation>
    <scope>NUCLEOTIDE SEQUENCE [LARGE SCALE GENOMIC DNA]</scope>
    <source>
        <strain evidence="3">X2</strain>
    </source>
</reference>
<accession>A0A0X1U7E3</accession>
<evidence type="ECO:0000313" key="4">
    <source>
        <dbReference type="Proteomes" id="UP000184204"/>
    </source>
</evidence>
<protein>
    <submittedName>
        <fullName evidence="2">Uncharacterized protein</fullName>
    </submittedName>
</protein>
<reference evidence="2" key="4">
    <citation type="submission" date="2016-11" db="EMBL/GenBank/DDBJ databases">
        <authorList>
            <person name="Varghese N."/>
            <person name="Submissions S."/>
        </authorList>
    </citation>
    <scope>NUCLEOTIDE SEQUENCE</scope>
    <source>
        <strain evidence="2">DSM 1682</strain>
    </source>
</reference>
<dbReference type="EMBL" id="FQUA01000006">
    <property type="protein sequence ID" value="SHE75111.1"/>
    <property type="molecule type" value="Genomic_DNA"/>
</dbReference>
<dbReference type="Proteomes" id="UP000068026">
    <property type="component" value="Chromosome"/>
</dbReference>
<reference evidence="1 3" key="1">
    <citation type="journal article" date="2016" name="Genome Announc.">
        <title>Complete Genome Sequence of the Amino Acid-Fermenting Clostridium propionicum X2 (DSM 1682).</title>
        <authorList>
            <person name="Poehlein A."/>
            <person name="Schlien K."/>
            <person name="Chowdhury N.P."/>
            <person name="Gottschalk G."/>
            <person name="Buckel W."/>
            <person name="Daniel R."/>
        </authorList>
    </citation>
    <scope>NUCLEOTIDE SEQUENCE [LARGE SCALE GENOMIC DNA]</scope>
    <source>
        <strain evidence="1 3">X2</strain>
    </source>
</reference>
<gene>
    <name evidence="1" type="ORF">CPRO_12660</name>
    <name evidence="2" type="ORF">SAMN02745151_01678</name>
</gene>
<dbReference type="KEGG" id="cpro:CPRO_12660"/>
<sequence length="145" mass="17033">MKEVIRKNILDLPYSLHDARVSKITLEEKKIILYFSEGFYEPRNNDYLAVEGKGIISIEGSDLDFCTVYLFDSVGNSGQFSGEKYRLDAFIHEFPHMDFEIIDETYGYNQSKFSGYFYEGDKMKECTVDIYHFGNMKYIVEKYVK</sequence>
<dbReference type="Proteomes" id="UP000184204">
    <property type="component" value="Unassembled WGS sequence"/>
</dbReference>
<organism evidence="2 4">
    <name type="scientific">Anaerotignum propionicum DSM 1682</name>
    <dbReference type="NCBI Taxonomy" id="991789"/>
    <lineage>
        <taxon>Bacteria</taxon>
        <taxon>Bacillati</taxon>
        <taxon>Bacillota</taxon>
        <taxon>Clostridia</taxon>
        <taxon>Lachnospirales</taxon>
        <taxon>Anaerotignaceae</taxon>
        <taxon>Anaerotignum</taxon>
    </lineage>
</organism>
<dbReference type="OrthoDB" id="362007at2"/>
<name>A0A0X1U7E3_ANAPI</name>
<dbReference type="RefSeq" id="WP_066049144.1">
    <property type="nucleotide sequence ID" value="NZ_CP014223.1"/>
</dbReference>
<reference evidence="4" key="3">
    <citation type="submission" date="2016-11" db="EMBL/GenBank/DDBJ databases">
        <authorList>
            <person name="Jaros S."/>
            <person name="Januszkiewicz K."/>
            <person name="Wedrychowicz H."/>
        </authorList>
    </citation>
    <scope>NUCLEOTIDE SEQUENCE [LARGE SCALE GENOMIC DNA]</scope>
    <source>
        <strain evidence="4">DSM 1682</strain>
    </source>
</reference>
<dbReference type="EMBL" id="CP014223">
    <property type="protein sequence ID" value="AMJ40859.1"/>
    <property type="molecule type" value="Genomic_DNA"/>
</dbReference>
<keyword evidence="3" id="KW-1185">Reference proteome</keyword>
<evidence type="ECO:0000313" key="1">
    <source>
        <dbReference type="EMBL" id="AMJ40859.1"/>
    </source>
</evidence>
<evidence type="ECO:0000313" key="2">
    <source>
        <dbReference type="EMBL" id="SHE75111.1"/>
    </source>
</evidence>
<proteinExistence type="predicted"/>
<dbReference type="AlphaFoldDB" id="A0A0X1U7E3"/>